<keyword evidence="4 10" id="KW-1133">Transmembrane helix</keyword>
<feature type="transmembrane region" description="Helical" evidence="10">
    <location>
        <begin position="271"/>
        <end position="296"/>
    </location>
</feature>
<dbReference type="InterPro" id="IPR050368">
    <property type="entry name" value="ClC-type_chloride_channel"/>
</dbReference>
<evidence type="ECO:0000313" key="12">
    <source>
        <dbReference type="Proteomes" id="UP001438953"/>
    </source>
</evidence>
<reference evidence="11 12" key="1">
    <citation type="submission" date="2024-01" db="EMBL/GenBank/DDBJ databases">
        <authorList>
            <person name="Deng Y."/>
            <person name="Su J."/>
        </authorList>
    </citation>
    <scope>NUCLEOTIDE SEQUENCE [LARGE SCALE GENOMIC DNA]</scope>
    <source>
        <strain evidence="11 12">CPCC 100088</strain>
    </source>
</reference>
<keyword evidence="2" id="KW-0813">Transport</keyword>
<keyword evidence="5" id="KW-0406">Ion transport</keyword>
<keyword evidence="6 10" id="KW-0472">Membrane</keyword>
<dbReference type="InterPro" id="IPR001807">
    <property type="entry name" value="ClC"/>
</dbReference>
<evidence type="ECO:0000313" key="11">
    <source>
        <dbReference type="EMBL" id="MER5172320.1"/>
    </source>
</evidence>
<dbReference type="RefSeq" id="WP_339113227.1">
    <property type="nucleotide sequence ID" value="NZ_JAYWLC010000007.1"/>
</dbReference>
<dbReference type="InterPro" id="IPR014743">
    <property type="entry name" value="Cl-channel_core"/>
</dbReference>
<reference evidence="11 12" key="2">
    <citation type="submission" date="2024-06" db="EMBL/GenBank/DDBJ databases">
        <title>Thioclava kandeliae sp. nov. from a rhizosphere soil sample of Kandelia candel in a mangrove.</title>
        <authorList>
            <person name="Mu T."/>
        </authorList>
    </citation>
    <scope>NUCLEOTIDE SEQUENCE [LARGE SCALE GENOMIC DNA]</scope>
    <source>
        <strain evidence="11 12">CPCC 100088</strain>
    </source>
</reference>
<name>A0ABV1SHE0_9RHOB</name>
<organism evidence="11 12">
    <name type="scientific">Thioclava kandeliae</name>
    <dbReference type="NCBI Taxonomy" id="3070818"/>
    <lineage>
        <taxon>Bacteria</taxon>
        <taxon>Pseudomonadati</taxon>
        <taxon>Pseudomonadota</taxon>
        <taxon>Alphaproteobacteria</taxon>
        <taxon>Rhodobacterales</taxon>
        <taxon>Paracoccaceae</taxon>
        <taxon>Thioclava</taxon>
    </lineage>
</organism>
<evidence type="ECO:0000256" key="3">
    <source>
        <dbReference type="ARBA" id="ARBA00022692"/>
    </source>
</evidence>
<feature type="transmembrane region" description="Helical" evidence="10">
    <location>
        <begin position="57"/>
        <end position="81"/>
    </location>
</feature>
<protein>
    <submittedName>
        <fullName evidence="11">Chloride channel protein</fullName>
    </submittedName>
</protein>
<dbReference type="Gene3D" id="1.10.3080.10">
    <property type="entry name" value="Clc chloride channel"/>
    <property type="match status" value="1"/>
</dbReference>
<dbReference type="SUPFAM" id="SSF81340">
    <property type="entry name" value="Clc chloride channel"/>
    <property type="match status" value="1"/>
</dbReference>
<keyword evidence="7" id="KW-0869">Chloride channel</keyword>
<feature type="transmembrane region" description="Helical" evidence="10">
    <location>
        <begin position="102"/>
        <end position="122"/>
    </location>
</feature>
<dbReference type="Proteomes" id="UP001438953">
    <property type="component" value="Unassembled WGS sequence"/>
</dbReference>
<feature type="transmembrane region" description="Helical" evidence="10">
    <location>
        <begin position="308"/>
        <end position="326"/>
    </location>
</feature>
<evidence type="ECO:0000256" key="5">
    <source>
        <dbReference type="ARBA" id="ARBA00023065"/>
    </source>
</evidence>
<evidence type="ECO:0000256" key="8">
    <source>
        <dbReference type="ARBA" id="ARBA00023214"/>
    </source>
</evidence>
<feature type="transmembrane region" description="Helical" evidence="10">
    <location>
        <begin position="338"/>
        <end position="358"/>
    </location>
</feature>
<evidence type="ECO:0000256" key="2">
    <source>
        <dbReference type="ARBA" id="ARBA00022448"/>
    </source>
</evidence>
<sequence>MLRRSRAMVSSRRLWKSRLIFWLGAIAIGVISVGFATAADYAQELFRHITVGSGRSWLPLIITPLGFLLCAYLSLTLFPGTSGSGIPQAIAAQSLTEPGERTALLSLKIVFGKIFLTVLGLFSGGSIGREGPTVQIGSAIMLQSASIGGMAHSRGLILAGSAAGIAAAFNTPLAGIVFAIEEMSRSYQSRTNGIVLSAVIIAGVASLSLLGNYTYFGISDSIGELPRDLGLVVVCGVTGGLFGALFSRLVINLTRRIRRWKANGNGFRRSLWQALACGIITAIIGFAFAGATFGTGYGEARSAIEGEALPVTFFFGKLIVTVAATVSGIPGGLFAPSLAVGAGLGSSIALIMGTNIGLSSILGMAGYFAGVVQSPMTAFVIIIEMTGSHSNIVPVMAASMIGYGTARFVSPEPLYGTLARFFIADAIRLRRAKAQAARGDDADPAPDAAERSQN</sequence>
<evidence type="ECO:0000256" key="4">
    <source>
        <dbReference type="ARBA" id="ARBA00022989"/>
    </source>
</evidence>
<keyword evidence="12" id="KW-1185">Reference proteome</keyword>
<evidence type="ECO:0000256" key="10">
    <source>
        <dbReference type="SAM" id="Phobius"/>
    </source>
</evidence>
<accession>A0ABV1SHE0</accession>
<feature type="transmembrane region" description="Helical" evidence="10">
    <location>
        <begin position="231"/>
        <end position="251"/>
    </location>
</feature>
<proteinExistence type="predicted"/>
<evidence type="ECO:0000256" key="6">
    <source>
        <dbReference type="ARBA" id="ARBA00023136"/>
    </source>
</evidence>
<comment type="caution">
    <text evidence="11">The sequence shown here is derived from an EMBL/GenBank/DDBJ whole genome shotgun (WGS) entry which is preliminary data.</text>
</comment>
<dbReference type="CDD" id="cd01034">
    <property type="entry name" value="EriC_like"/>
    <property type="match status" value="1"/>
</dbReference>
<keyword evidence="8" id="KW-0868">Chloride</keyword>
<dbReference type="PANTHER" id="PTHR43427">
    <property type="entry name" value="CHLORIDE CHANNEL PROTEIN CLC-E"/>
    <property type="match status" value="1"/>
</dbReference>
<feature type="transmembrane region" description="Helical" evidence="10">
    <location>
        <begin position="364"/>
        <end position="383"/>
    </location>
</feature>
<evidence type="ECO:0000256" key="9">
    <source>
        <dbReference type="ARBA" id="ARBA00023303"/>
    </source>
</evidence>
<evidence type="ECO:0000256" key="7">
    <source>
        <dbReference type="ARBA" id="ARBA00023173"/>
    </source>
</evidence>
<feature type="transmembrane region" description="Helical" evidence="10">
    <location>
        <begin position="192"/>
        <end position="211"/>
    </location>
</feature>
<feature type="transmembrane region" description="Helical" evidence="10">
    <location>
        <begin position="156"/>
        <end position="180"/>
    </location>
</feature>
<comment type="subcellular location">
    <subcellularLocation>
        <location evidence="1">Membrane</location>
        <topology evidence="1">Multi-pass membrane protein</topology>
    </subcellularLocation>
</comment>
<evidence type="ECO:0000256" key="1">
    <source>
        <dbReference type="ARBA" id="ARBA00004141"/>
    </source>
</evidence>
<dbReference type="EMBL" id="JAYWLC010000007">
    <property type="protein sequence ID" value="MER5172320.1"/>
    <property type="molecule type" value="Genomic_DNA"/>
</dbReference>
<dbReference type="Pfam" id="PF00654">
    <property type="entry name" value="Voltage_CLC"/>
    <property type="match status" value="1"/>
</dbReference>
<dbReference type="PRINTS" id="PR00762">
    <property type="entry name" value="CLCHANNEL"/>
</dbReference>
<keyword evidence="3 10" id="KW-0812">Transmembrane</keyword>
<gene>
    <name evidence="11" type="ORF">VSX56_11085</name>
</gene>
<keyword evidence="9" id="KW-0407">Ion channel</keyword>
<dbReference type="PANTHER" id="PTHR43427:SF6">
    <property type="entry name" value="CHLORIDE CHANNEL PROTEIN CLC-E"/>
    <property type="match status" value="1"/>
</dbReference>